<protein>
    <submittedName>
        <fullName evidence="1">Uncharacterized protein</fullName>
    </submittedName>
</protein>
<sequence>GAARLFTAAATAFRDAGQPLDAARCAAEAASG</sequence>
<gene>
    <name evidence="1" type="ORF">AVDCRST_MAG66-4838</name>
</gene>
<feature type="non-terminal residue" evidence="1">
    <location>
        <position position="1"/>
    </location>
</feature>
<organism evidence="1">
    <name type="scientific">uncultured Pseudonocardia sp</name>
    <dbReference type="NCBI Taxonomy" id="211455"/>
    <lineage>
        <taxon>Bacteria</taxon>
        <taxon>Bacillati</taxon>
        <taxon>Actinomycetota</taxon>
        <taxon>Actinomycetes</taxon>
        <taxon>Pseudonocardiales</taxon>
        <taxon>Pseudonocardiaceae</taxon>
        <taxon>Pseudonocardia</taxon>
        <taxon>environmental samples</taxon>
    </lineage>
</organism>
<evidence type="ECO:0000313" key="1">
    <source>
        <dbReference type="EMBL" id="CAA9450362.1"/>
    </source>
</evidence>
<name>A0A6J4QP51_9PSEU</name>
<dbReference type="AlphaFoldDB" id="A0A6J4QP51"/>
<proteinExistence type="predicted"/>
<accession>A0A6J4QP51</accession>
<dbReference type="EMBL" id="CADCUS010000649">
    <property type="protein sequence ID" value="CAA9450362.1"/>
    <property type="molecule type" value="Genomic_DNA"/>
</dbReference>
<reference evidence="1" key="1">
    <citation type="submission" date="2020-02" db="EMBL/GenBank/DDBJ databases">
        <authorList>
            <person name="Meier V. D."/>
        </authorList>
    </citation>
    <scope>NUCLEOTIDE SEQUENCE</scope>
    <source>
        <strain evidence="1">AVDCRST_MAG66</strain>
    </source>
</reference>